<dbReference type="PANTHER" id="PTHR30486:SF6">
    <property type="entry name" value="TYPE IV PILUS RETRACTATION ATPASE PILT"/>
    <property type="match status" value="1"/>
</dbReference>
<keyword evidence="2" id="KW-0067">ATP-binding</keyword>
<dbReference type="SUPFAM" id="SSF52540">
    <property type="entry name" value="P-loop containing nucleoside triphosphate hydrolases"/>
    <property type="match status" value="1"/>
</dbReference>
<dbReference type="InterPro" id="IPR027417">
    <property type="entry name" value="P-loop_NTPase"/>
</dbReference>
<proteinExistence type="inferred from homology"/>
<dbReference type="PANTHER" id="PTHR30486">
    <property type="entry name" value="TWITCHING MOTILITY PROTEIN PILT"/>
    <property type="match status" value="1"/>
</dbReference>
<dbReference type="EMBL" id="WSRP01000046">
    <property type="protein sequence ID" value="MVX57777.1"/>
    <property type="molecule type" value="Genomic_DNA"/>
</dbReference>
<keyword evidence="2" id="KW-0997">Cell inner membrane</keyword>
<keyword evidence="5" id="KW-1185">Reference proteome</keyword>
<evidence type="ECO:0000256" key="2">
    <source>
        <dbReference type="RuleBase" id="RU366071"/>
    </source>
</evidence>
<dbReference type="Gene3D" id="3.30.450.90">
    <property type="match status" value="1"/>
</dbReference>
<dbReference type="NCBIfam" id="TIGR02788">
    <property type="entry name" value="VirB11"/>
    <property type="match status" value="1"/>
</dbReference>
<comment type="caution">
    <text evidence="4">The sequence shown here is derived from an EMBL/GenBank/DDBJ whole genome shotgun (WGS) entry which is preliminary data.</text>
</comment>
<keyword evidence="2" id="KW-0472">Membrane</keyword>
<evidence type="ECO:0000259" key="3">
    <source>
        <dbReference type="Pfam" id="PF00437"/>
    </source>
</evidence>
<dbReference type="InterPro" id="IPR001482">
    <property type="entry name" value="T2SS/T4SS_dom"/>
</dbReference>
<dbReference type="Gene3D" id="3.40.50.300">
    <property type="entry name" value="P-loop containing nucleotide triphosphate hydrolases"/>
    <property type="match status" value="1"/>
</dbReference>
<comment type="similarity">
    <text evidence="1 2">Belongs to the GSP E family.</text>
</comment>
<dbReference type="CDD" id="cd01130">
    <property type="entry name" value="VirB11-like_ATPase"/>
    <property type="match status" value="1"/>
</dbReference>
<organism evidence="4 5">
    <name type="scientific">Parasutterella muris</name>
    <dbReference type="NCBI Taxonomy" id="2565572"/>
    <lineage>
        <taxon>Bacteria</taxon>
        <taxon>Pseudomonadati</taxon>
        <taxon>Pseudomonadota</taxon>
        <taxon>Betaproteobacteria</taxon>
        <taxon>Burkholderiales</taxon>
        <taxon>Sutterellaceae</taxon>
        <taxon>Parasutterella</taxon>
    </lineage>
</organism>
<sequence length="352" mass="39226">MSSDVEKDLSVRLQLNKALQKYLDRTDITEIAINRPGEVWLETKTGWECLRDENMSYRYLDELSNICAVYGGENKVFDSAHPILSVELPDGERAQFVMPPACTAETLSLTVRKISKNVIELSDYANSGFFSRVRASGSVDPVSVELHSLFGKIHSGSDNEKTEARTNFLRRCVEAGKNIVIAGGTGSGKTTFMKALMQYIPVSQRIITIEDVPELVFGLPKHKNLVNLFYPSEATEQSTVTAASLMRSCLRMKPDRILLAELRGGETYDFLNICLSGHSGSITSCHAGSCEQVFDYLALKVLQSPTGRQLPYEVIQSLLQQVIDVVVHVANDRVVGRHLTEIFYNDPLRDEK</sequence>
<dbReference type="GO" id="GO:0005524">
    <property type="term" value="F:ATP binding"/>
    <property type="evidence" value="ECO:0007669"/>
    <property type="project" value="UniProtKB-UniRule"/>
</dbReference>
<keyword evidence="2" id="KW-1003">Cell membrane</keyword>
<evidence type="ECO:0000256" key="1">
    <source>
        <dbReference type="ARBA" id="ARBA00006611"/>
    </source>
</evidence>
<dbReference type="RefSeq" id="WP_160336193.1">
    <property type="nucleotide sequence ID" value="NZ_WSRP01000046.1"/>
</dbReference>
<dbReference type="Proteomes" id="UP000472580">
    <property type="component" value="Unassembled WGS sequence"/>
</dbReference>
<dbReference type="OrthoDB" id="9810761at2"/>
<comment type="function">
    <text evidence="2">Part of the Type IV secretion system.</text>
</comment>
<dbReference type="InterPro" id="IPR050921">
    <property type="entry name" value="T4SS_GSP_E_ATPase"/>
</dbReference>
<dbReference type="InterPro" id="IPR014155">
    <property type="entry name" value="VirB11"/>
</dbReference>
<gene>
    <name evidence="4" type="primary">virB11</name>
    <name evidence="4" type="ORF">E5987_11340</name>
</gene>
<dbReference type="GO" id="GO:0043684">
    <property type="term" value="C:type IV secretion system complex"/>
    <property type="evidence" value="ECO:0007669"/>
    <property type="project" value="UniProtKB-UniRule"/>
</dbReference>
<dbReference type="AlphaFoldDB" id="A0A6L6YJE8"/>
<feature type="domain" description="Bacterial type II secretion system protein E" evidence="3">
    <location>
        <begin position="163"/>
        <end position="295"/>
    </location>
</feature>
<dbReference type="GO" id="GO:0016887">
    <property type="term" value="F:ATP hydrolysis activity"/>
    <property type="evidence" value="ECO:0007669"/>
    <property type="project" value="InterPro"/>
</dbReference>
<evidence type="ECO:0000313" key="5">
    <source>
        <dbReference type="Proteomes" id="UP000472580"/>
    </source>
</evidence>
<dbReference type="GO" id="GO:0005886">
    <property type="term" value="C:plasma membrane"/>
    <property type="evidence" value="ECO:0007669"/>
    <property type="project" value="UniProtKB-SubCell"/>
</dbReference>
<comment type="subcellular location">
    <subcellularLocation>
        <location evidence="2">Cell inner membrane</location>
        <topology evidence="2">Peripheral membrane protein</topology>
        <orientation evidence="2">Cytoplasmic side</orientation>
    </subcellularLocation>
</comment>
<accession>A0A6L6YJE8</accession>
<keyword evidence="2" id="KW-0547">Nucleotide-binding</keyword>
<reference evidence="4 5" key="1">
    <citation type="submission" date="2019-12" db="EMBL/GenBank/DDBJ databases">
        <title>Microbes associate with the intestines of laboratory mice.</title>
        <authorList>
            <person name="Navarre W."/>
            <person name="Wong E."/>
        </authorList>
    </citation>
    <scope>NUCLEOTIDE SEQUENCE [LARGE SCALE GENOMIC DNA]</scope>
    <source>
        <strain evidence="4 5">NM82_D38</strain>
    </source>
</reference>
<name>A0A6L6YJE8_9BURK</name>
<evidence type="ECO:0000313" key="4">
    <source>
        <dbReference type="EMBL" id="MVX57777.1"/>
    </source>
</evidence>
<protein>
    <recommendedName>
        <fullName evidence="2">Type IV secretion system protein</fullName>
    </recommendedName>
</protein>
<dbReference type="GO" id="GO:0044097">
    <property type="term" value="P:secretion by the type IV secretion system"/>
    <property type="evidence" value="ECO:0007669"/>
    <property type="project" value="InterPro"/>
</dbReference>
<dbReference type="Pfam" id="PF00437">
    <property type="entry name" value="T2SSE"/>
    <property type="match status" value="1"/>
</dbReference>